<proteinExistence type="predicted"/>
<dbReference type="AlphaFoldDB" id="C8PFU5"/>
<evidence type="ECO:0000313" key="2">
    <source>
        <dbReference type="Proteomes" id="UP000005709"/>
    </source>
</evidence>
<evidence type="ECO:0000313" key="1">
    <source>
        <dbReference type="EMBL" id="EEV17983.1"/>
    </source>
</evidence>
<comment type="caution">
    <text evidence="1">The sequence shown here is derived from an EMBL/GenBank/DDBJ whole genome shotgun (WGS) entry which is preliminary data.</text>
</comment>
<dbReference type="Proteomes" id="UP000005709">
    <property type="component" value="Unassembled WGS sequence"/>
</dbReference>
<dbReference type="EMBL" id="ACYG01000019">
    <property type="protein sequence ID" value="EEV17983.1"/>
    <property type="molecule type" value="Genomic_DNA"/>
</dbReference>
<reference evidence="1 2" key="1">
    <citation type="submission" date="2009-07" db="EMBL/GenBank/DDBJ databases">
        <authorList>
            <person name="Madupu R."/>
            <person name="Sebastian Y."/>
            <person name="Durkin A.S."/>
            <person name="Torralba M."/>
            <person name="Methe B."/>
            <person name="Sutton G.G."/>
            <person name="Strausberg R.L."/>
            <person name="Nelson K.E."/>
        </authorList>
    </citation>
    <scope>NUCLEOTIDE SEQUENCE [LARGE SCALE GENOMIC DNA]</scope>
    <source>
        <strain evidence="1 2">RM3268</strain>
    </source>
</reference>
<name>C8PFU5_9BACT</name>
<keyword evidence="2" id="KW-1185">Reference proteome</keyword>
<organism evidence="1 2">
    <name type="scientific">Campylobacter gracilis RM3268</name>
    <dbReference type="NCBI Taxonomy" id="553220"/>
    <lineage>
        <taxon>Bacteria</taxon>
        <taxon>Pseudomonadati</taxon>
        <taxon>Campylobacterota</taxon>
        <taxon>Epsilonproteobacteria</taxon>
        <taxon>Campylobacterales</taxon>
        <taxon>Campylobacteraceae</taxon>
        <taxon>Campylobacter</taxon>
    </lineage>
</organism>
<sequence>MRPIIAPHKIYAAKFHQGLKFNITLALSRQISSSRQVARFSSRGKLSAPPNKSGIKFARAIKPVPRGLGV</sequence>
<protein>
    <submittedName>
        <fullName evidence="1">Uncharacterized protein</fullName>
    </submittedName>
</protein>
<gene>
    <name evidence="1" type="ORF">CAMGR0001_0738</name>
</gene>
<accession>C8PFU5</accession>